<evidence type="ECO:0000313" key="2">
    <source>
        <dbReference type="EMBL" id="PIT61074.1"/>
    </source>
</evidence>
<proteinExistence type="predicted"/>
<evidence type="ECO:0000256" key="1">
    <source>
        <dbReference type="SAM" id="SignalP"/>
    </source>
</evidence>
<feature type="signal peptide" evidence="1">
    <location>
        <begin position="1"/>
        <end position="19"/>
    </location>
</feature>
<reference evidence="2 3" key="1">
    <citation type="journal article" date="2017" name="MBio">
        <title>Type VI secretion-mediated competition in the bee gut microbiome.</title>
        <authorList>
            <person name="Steele M.I."/>
            <person name="Kwong W.K."/>
            <person name="Powell J.E."/>
            <person name="Whiteley M."/>
            <person name="Moran N.A."/>
        </authorList>
    </citation>
    <scope>NUCLEOTIDE SEQUENCE [LARGE SCALE GENOMIC DNA]</scope>
    <source>
        <strain evidence="2 3">PEB0171</strain>
    </source>
</reference>
<comment type="caution">
    <text evidence="2">The sequence shown here is derived from an EMBL/GenBank/DDBJ whole genome shotgun (WGS) entry which is preliminary data.</text>
</comment>
<accession>A0A2N9Y232</accession>
<sequence length="156" mass="18212">MKKWLCILFLSLITQKVLAFDNPMTESYGVWEAEEEDESIVISKHGVDKFNNIIEKCFDKQFAIQKLITISGEKLLEDIDENSSYYRSGVHQEYHDSLKLIKPLINKDQKYKAIIVFSKCDNSSAGFVFLSRKKGVYFVFGIEEVYLLMHKKRIKN</sequence>
<evidence type="ECO:0000313" key="3">
    <source>
        <dbReference type="Proteomes" id="UP000231094"/>
    </source>
</evidence>
<dbReference type="RefSeq" id="WP_100115832.1">
    <property type="nucleotide sequence ID" value="NZ_JBNPAZ010000001.1"/>
</dbReference>
<gene>
    <name evidence="2" type="ORF">BHC47_07205</name>
</gene>
<dbReference type="AlphaFoldDB" id="A0A2N9Y232"/>
<protein>
    <submittedName>
        <fullName evidence="2">Uncharacterized protein</fullName>
    </submittedName>
</protein>
<name>A0A2N9Y232_9NEIS</name>
<organism evidence="2 3">
    <name type="scientific">Snodgrassella alvi</name>
    <dbReference type="NCBI Taxonomy" id="1196083"/>
    <lineage>
        <taxon>Bacteria</taxon>
        <taxon>Pseudomonadati</taxon>
        <taxon>Pseudomonadota</taxon>
        <taxon>Betaproteobacteria</taxon>
        <taxon>Neisseriales</taxon>
        <taxon>Neisseriaceae</taxon>
        <taxon>Snodgrassella</taxon>
    </lineage>
</organism>
<dbReference type="EMBL" id="MEIV01000070">
    <property type="protein sequence ID" value="PIT61074.1"/>
    <property type="molecule type" value="Genomic_DNA"/>
</dbReference>
<feature type="chain" id="PRO_5014977445" evidence="1">
    <location>
        <begin position="20"/>
        <end position="156"/>
    </location>
</feature>
<keyword evidence="1" id="KW-0732">Signal</keyword>
<dbReference type="Proteomes" id="UP000231094">
    <property type="component" value="Unassembled WGS sequence"/>
</dbReference>